<evidence type="ECO:0000313" key="1">
    <source>
        <dbReference type="EMBL" id="KAK6780001.1"/>
    </source>
</evidence>
<protein>
    <submittedName>
        <fullName evidence="1">Uncharacterized protein</fullName>
    </submittedName>
</protein>
<name>A0AAN8T7C0_SOLBU</name>
<keyword evidence="2" id="KW-1185">Reference proteome</keyword>
<accession>A0AAN8T7C0</accession>
<dbReference type="AlphaFoldDB" id="A0AAN8T7C0"/>
<proteinExistence type="predicted"/>
<reference evidence="1 2" key="1">
    <citation type="submission" date="2024-02" db="EMBL/GenBank/DDBJ databases">
        <title>de novo genome assembly of Solanum bulbocastanum strain 11H21.</title>
        <authorList>
            <person name="Hosaka A.J."/>
        </authorList>
    </citation>
    <scope>NUCLEOTIDE SEQUENCE [LARGE SCALE GENOMIC DNA]</scope>
    <source>
        <tissue evidence="1">Young leaves</tissue>
    </source>
</reference>
<dbReference type="EMBL" id="JBANQN010000009">
    <property type="protein sequence ID" value="KAK6780001.1"/>
    <property type="molecule type" value="Genomic_DNA"/>
</dbReference>
<evidence type="ECO:0000313" key="2">
    <source>
        <dbReference type="Proteomes" id="UP001371456"/>
    </source>
</evidence>
<dbReference type="Proteomes" id="UP001371456">
    <property type="component" value="Unassembled WGS sequence"/>
</dbReference>
<comment type="caution">
    <text evidence="1">The sequence shown here is derived from an EMBL/GenBank/DDBJ whole genome shotgun (WGS) entry which is preliminary data.</text>
</comment>
<sequence length="135" mass="15186">MEKGKVARLGLCFKTTFPLELSPPVVKGEKLLPHSVRPDWFGGKYRYSWSSVTKRWIDRVDRVEKSKGEVWKFGMMGPTILDIVTLTGQDGKEVGAMLGMAGLTINFSMCRGRNSCDRESTYIFSVYVAQRASVL</sequence>
<gene>
    <name evidence="1" type="ORF">RDI58_022185</name>
</gene>
<organism evidence="1 2">
    <name type="scientific">Solanum bulbocastanum</name>
    <name type="common">Wild potato</name>
    <dbReference type="NCBI Taxonomy" id="147425"/>
    <lineage>
        <taxon>Eukaryota</taxon>
        <taxon>Viridiplantae</taxon>
        <taxon>Streptophyta</taxon>
        <taxon>Embryophyta</taxon>
        <taxon>Tracheophyta</taxon>
        <taxon>Spermatophyta</taxon>
        <taxon>Magnoliopsida</taxon>
        <taxon>eudicotyledons</taxon>
        <taxon>Gunneridae</taxon>
        <taxon>Pentapetalae</taxon>
        <taxon>asterids</taxon>
        <taxon>lamiids</taxon>
        <taxon>Solanales</taxon>
        <taxon>Solanaceae</taxon>
        <taxon>Solanoideae</taxon>
        <taxon>Solaneae</taxon>
        <taxon>Solanum</taxon>
    </lineage>
</organism>